<dbReference type="InterPro" id="IPR005829">
    <property type="entry name" value="Sugar_transporter_CS"/>
</dbReference>
<dbReference type="Gene3D" id="1.20.1250.20">
    <property type="entry name" value="MFS general substrate transporter like domains"/>
    <property type="match status" value="1"/>
</dbReference>
<dbReference type="InterPro" id="IPR005828">
    <property type="entry name" value="MFS_sugar_transport-like"/>
</dbReference>
<keyword evidence="2" id="KW-0813">Transport</keyword>
<proteinExistence type="predicted"/>
<comment type="caution">
    <text evidence="10">The sequence shown here is derived from an EMBL/GenBank/DDBJ whole genome shotgun (WGS) entry which is preliminary data.</text>
</comment>
<feature type="transmembrane region" description="Helical" evidence="8">
    <location>
        <begin position="123"/>
        <end position="144"/>
    </location>
</feature>
<sequence>MLFGMRNLGLFKYLRWREGSRGNQYIMGVLVNFPTVCFGMLMGWVSPVTPQLQSAQGPLPRPMTDGELGWMASVAFCTAVPMMLVSGVVADRIGRKATLMMAPLSIALCWLLIIIWTNSAVIILARTITGVAAAVCYAISPVYVKEVSDDDIRGALGSLLILAQNLGFVIMYVLCTVLDFYSVAYVSLAMAAAHAVVFLNAPDTPSYLIKCQRNEEAAEVLAWLRSVEVSDKRVTEEISKLQADDRDQANEKPAWRDLFSDVTTRKALYISAVILILQEFCGYLILLTYASTVFGKANVGSALTANEQTIVLGCVLFIGSVCACFLIEKVGRKPLLAATSTLSGLGMLVLGAWFYVTSRGHAAPGWVPITAMGLSLFCAAAGFQPTPFVIMPEMFTFKLRGTVSSLTIALTGISDFVQTEAFPYVNAAIGLHGAFWIFAAVGFVCAVFTIVCVPETRNKSVEEIYAEMRGEKKTEDIDCSTVL</sequence>
<organism evidence="10 11">
    <name type="scientific">Plutella xylostella</name>
    <name type="common">Diamondback moth</name>
    <name type="synonym">Plutella maculipennis</name>
    <dbReference type="NCBI Taxonomy" id="51655"/>
    <lineage>
        <taxon>Eukaryota</taxon>
        <taxon>Metazoa</taxon>
        <taxon>Ecdysozoa</taxon>
        <taxon>Arthropoda</taxon>
        <taxon>Hexapoda</taxon>
        <taxon>Insecta</taxon>
        <taxon>Pterygota</taxon>
        <taxon>Neoptera</taxon>
        <taxon>Endopterygota</taxon>
        <taxon>Lepidoptera</taxon>
        <taxon>Glossata</taxon>
        <taxon>Ditrysia</taxon>
        <taxon>Yponomeutoidea</taxon>
        <taxon>Plutellidae</taxon>
        <taxon>Plutella</taxon>
    </lineage>
</organism>
<evidence type="ECO:0000256" key="5">
    <source>
        <dbReference type="ARBA" id="ARBA00022692"/>
    </source>
</evidence>
<evidence type="ECO:0000259" key="9">
    <source>
        <dbReference type="PROSITE" id="PS50850"/>
    </source>
</evidence>
<dbReference type="AlphaFoldDB" id="A0A8S4G7N3"/>
<evidence type="ECO:0000256" key="7">
    <source>
        <dbReference type="ARBA" id="ARBA00023136"/>
    </source>
</evidence>
<dbReference type="Proteomes" id="UP000653454">
    <property type="component" value="Unassembled WGS sequence"/>
</dbReference>
<feature type="transmembrane region" description="Helical" evidence="8">
    <location>
        <begin position="156"/>
        <end position="174"/>
    </location>
</feature>
<evidence type="ECO:0000313" key="11">
    <source>
        <dbReference type="Proteomes" id="UP000653454"/>
    </source>
</evidence>
<feature type="transmembrane region" description="Helical" evidence="8">
    <location>
        <begin position="267"/>
        <end position="290"/>
    </location>
</feature>
<feature type="transmembrane region" description="Helical" evidence="8">
    <location>
        <begin position="433"/>
        <end position="453"/>
    </location>
</feature>
<dbReference type="GO" id="GO:0005886">
    <property type="term" value="C:plasma membrane"/>
    <property type="evidence" value="ECO:0007669"/>
    <property type="project" value="UniProtKB-SubCell"/>
</dbReference>
<keyword evidence="7 8" id="KW-0472">Membrane</keyword>
<feature type="transmembrane region" description="Helical" evidence="8">
    <location>
        <begin position="68"/>
        <end position="90"/>
    </location>
</feature>
<dbReference type="FunFam" id="1.20.1250.20:FF:000218">
    <property type="entry name" value="facilitated trehalose transporter Tret1"/>
    <property type="match status" value="1"/>
</dbReference>
<dbReference type="Pfam" id="PF00083">
    <property type="entry name" value="Sugar_tr"/>
    <property type="match status" value="1"/>
</dbReference>
<keyword evidence="3" id="KW-1003">Cell membrane</keyword>
<name>A0A8S4G7N3_PLUXY</name>
<dbReference type="PROSITE" id="PS50850">
    <property type="entry name" value="MFS"/>
    <property type="match status" value="1"/>
</dbReference>
<dbReference type="PANTHER" id="PTHR48021:SF1">
    <property type="entry name" value="GH07001P-RELATED"/>
    <property type="match status" value="1"/>
</dbReference>
<keyword evidence="6 8" id="KW-1133">Transmembrane helix</keyword>
<keyword evidence="5 8" id="KW-0812">Transmembrane</keyword>
<feature type="domain" description="Major facilitator superfamily (MFS) profile" evidence="9">
    <location>
        <begin position="27"/>
        <end position="457"/>
    </location>
</feature>
<dbReference type="SUPFAM" id="SSF103473">
    <property type="entry name" value="MFS general substrate transporter"/>
    <property type="match status" value="1"/>
</dbReference>
<dbReference type="InterPro" id="IPR020846">
    <property type="entry name" value="MFS_dom"/>
</dbReference>
<dbReference type="PANTHER" id="PTHR48021">
    <property type="match status" value="1"/>
</dbReference>
<dbReference type="PROSITE" id="PS00216">
    <property type="entry name" value="SUGAR_TRANSPORT_1"/>
    <property type="match status" value="1"/>
</dbReference>
<evidence type="ECO:0000256" key="8">
    <source>
        <dbReference type="SAM" id="Phobius"/>
    </source>
</evidence>
<feature type="transmembrane region" description="Helical" evidence="8">
    <location>
        <begin position="362"/>
        <end position="383"/>
    </location>
</feature>
<feature type="transmembrane region" description="Helical" evidence="8">
    <location>
        <begin position="310"/>
        <end position="328"/>
    </location>
</feature>
<gene>
    <name evidence="10" type="ORF">PLXY2_LOCUS13204</name>
</gene>
<feature type="transmembrane region" description="Helical" evidence="8">
    <location>
        <begin position="97"/>
        <end position="117"/>
    </location>
</feature>
<feature type="transmembrane region" description="Helical" evidence="8">
    <location>
        <begin position="395"/>
        <end position="413"/>
    </location>
</feature>
<evidence type="ECO:0000256" key="3">
    <source>
        <dbReference type="ARBA" id="ARBA00022475"/>
    </source>
</evidence>
<reference evidence="10" key="1">
    <citation type="submission" date="2020-11" db="EMBL/GenBank/DDBJ databases">
        <authorList>
            <person name="Whiteford S."/>
        </authorList>
    </citation>
    <scope>NUCLEOTIDE SEQUENCE</scope>
</reference>
<comment type="subcellular location">
    <subcellularLocation>
        <location evidence="1">Cell membrane</location>
        <topology evidence="1">Multi-pass membrane protein</topology>
    </subcellularLocation>
</comment>
<dbReference type="EMBL" id="CAJHNJ030000090">
    <property type="protein sequence ID" value="CAG9134952.1"/>
    <property type="molecule type" value="Genomic_DNA"/>
</dbReference>
<accession>A0A8S4G7N3</accession>
<keyword evidence="11" id="KW-1185">Reference proteome</keyword>
<evidence type="ECO:0000256" key="6">
    <source>
        <dbReference type="ARBA" id="ARBA00022989"/>
    </source>
</evidence>
<feature type="transmembrane region" description="Helical" evidence="8">
    <location>
        <begin position="25"/>
        <end position="48"/>
    </location>
</feature>
<evidence type="ECO:0000256" key="4">
    <source>
        <dbReference type="ARBA" id="ARBA00022597"/>
    </source>
</evidence>
<feature type="transmembrane region" description="Helical" evidence="8">
    <location>
        <begin position="180"/>
        <end position="201"/>
    </location>
</feature>
<evidence type="ECO:0000256" key="2">
    <source>
        <dbReference type="ARBA" id="ARBA00022448"/>
    </source>
</evidence>
<dbReference type="InterPro" id="IPR050549">
    <property type="entry name" value="MFS_Trehalose_Transporter"/>
</dbReference>
<protein>
    <submittedName>
        <fullName evidence="10">(diamondback moth) hypothetical protein</fullName>
    </submittedName>
</protein>
<dbReference type="InterPro" id="IPR036259">
    <property type="entry name" value="MFS_trans_sf"/>
</dbReference>
<evidence type="ECO:0000256" key="1">
    <source>
        <dbReference type="ARBA" id="ARBA00004651"/>
    </source>
</evidence>
<keyword evidence="4" id="KW-0762">Sugar transport</keyword>
<evidence type="ECO:0000313" key="10">
    <source>
        <dbReference type="EMBL" id="CAG9134952.1"/>
    </source>
</evidence>
<feature type="transmembrane region" description="Helical" evidence="8">
    <location>
        <begin position="335"/>
        <end position="356"/>
    </location>
</feature>
<dbReference type="GO" id="GO:0022857">
    <property type="term" value="F:transmembrane transporter activity"/>
    <property type="evidence" value="ECO:0007669"/>
    <property type="project" value="InterPro"/>
</dbReference>